<gene>
    <name evidence="1" type="ORF">TRIUR3_13228</name>
</gene>
<name>M8A103_TRIUA</name>
<sequence length="121" mass="12625">MDVKTAFLNGFIKEELYMIQPEGFVNPKGTPAPRRARPPRPPAAGGGNRLLAGYLAHEFLACGTVLGERRAPGGPDTGSEARQGRGQAARYEAVAALVQVGGACVPGVVNPSQLAAWATTR</sequence>
<dbReference type="OMA" id="LTHGTIF"/>
<proteinExistence type="predicted"/>
<dbReference type="eggNOG" id="ENOG502R52P">
    <property type="taxonomic scope" value="Eukaryota"/>
</dbReference>
<evidence type="ECO:0000313" key="1">
    <source>
        <dbReference type="EMBL" id="EMS54029.1"/>
    </source>
</evidence>
<reference evidence="1" key="1">
    <citation type="journal article" date="2013" name="Nature">
        <title>Draft genome of the wheat A-genome progenitor Triticum urartu.</title>
        <authorList>
            <person name="Ling H.Q."/>
            <person name="Zhao S."/>
            <person name="Liu D."/>
            <person name="Wang J."/>
            <person name="Sun H."/>
            <person name="Zhang C."/>
            <person name="Fan H."/>
            <person name="Li D."/>
            <person name="Dong L."/>
            <person name="Tao Y."/>
            <person name="Gao C."/>
            <person name="Wu H."/>
            <person name="Li Y."/>
            <person name="Cui Y."/>
            <person name="Guo X."/>
            <person name="Zheng S."/>
            <person name="Wang B."/>
            <person name="Yu K."/>
            <person name="Liang Q."/>
            <person name="Yang W."/>
            <person name="Lou X."/>
            <person name="Chen J."/>
            <person name="Feng M."/>
            <person name="Jian J."/>
            <person name="Zhang X."/>
            <person name="Luo G."/>
            <person name="Jiang Y."/>
            <person name="Liu J."/>
            <person name="Wang Z."/>
            <person name="Sha Y."/>
            <person name="Zhang B."/>
            <person name="Wu H."/>
            <person name="Tang D."/>
            <person name="Shen Q."/>
            <person name="Xue P."/>
            <person name="Zou S."/>
            <person name="Wang X."/>
            <person name="Liu X."/>
            <person name="Wang F."/>
            <person name="Yang Y."/>
            <person name="An X."/>
            <person name="Dong Z."/>
            <person name="Zhang K."/>
            <person name="Zhang X."/>
            <person name="Luo M.C."/>
            <person name="Dvorak J."/>
            <person name="Tong Y."/>
            <person name="Wang J."/>
            <person name="Yang H."/>
            <person name="Li Z."/>
            <person name="Wang D."/>
            <person name="Zhang A."/>
            <person name="Wang J."/>
        </authorList>
    </citation>
    <scope>NUCLEOTIDE SEQUENCE</scope>
</reference>
<protein>
    <recommendedName>
        <fullName evidence="2">Reverse transcriptase Ty1/copia-type domain-containing protein</fullName>
    </recommendedName>
</protein>
<evidence type="ECO:0008006" key="2">
    <source>
        <dbReference type="Google" id="ProtNLM"/>
    </source>
</evidence>
<dbReference type="AlphaFoldDB" id="M8A103"/>
<organism evidence="1">
    <name type="scientific">Triticum urartu</name>
    <name type="common">Red wild einkorn</name>
    <name type="synonym">Crithodium urartu</name>
    <dbReference type="NCBI Taxonomy" id="4572"/>
    <lineage>
        <taxon>Eukaryota</taxon>
        <taxon>Viridiplantae</taxon>
        <taxon>Streptophyta</taxon>
        <taxon>Embryophyta</taxon>
        <taxon>Tracheophyta</taxon>
        <taxon>Spermatophyta</taxon>
        <taxon>Magnoliopsida</taxon>
        <taxon>Liliopsida</taxon>
        <taxon>Poales</taxon>
        <taxon>Poaceae</taxon>
        <taxon>BOP clade</taxon>
        <taxon>Pooideae</taxon>
        <taxon>Triticodae</taxon>
        <taxon>Triticeae</taxon>
        <taxon>Triticinae</taxon>
        <taxon>Triticum</taxon>
    </lineage>
</organism>
<dbReference type="PANTHER" id="PTHR34657">
    <property type="entry name" value="EMBRYO SAC DEVELOPMENT ARREST 6"/>
    <property type="match status" value="1"/>
</dbReference>
<dbReference type="STRING" id="4572.M8A103"/>
<dbReference type="EMBL" id="KD186835">
    <property type="protein sequence ID" value="EMS54029.1"/>
    <property type="molecule type" value="Genomic_DNA"/>
</dbReference>
<dbReference type="PANTHER" id="PTHR34657:SF7">
    <property type="entry name" value="OS10G0472501 PROTEIN"/>
    <property type="match status" value="1"/>
</dbReference>
<accession>M8A103</accession>